<organism evidence="1 2">
    <name type="scientific">Phytophthora boehmeriae</name>
    <dbReference type="NCBI Taxonomy" id="109152"/>
    <lineage>
        <taxon>Eukaryota</taxon>
        <taxon>Sar</taxon>
        <taxon>Stramenopiles</taxon>
        <taxon>Oomycota</taxon>
        <taxon>Peronosporomycetes</taxon>
        <taxon>Peronosporales</taxon>
        <taxon>Peronosporaceae</taxon>
        <taxon>Phytophthora</taxon>
    </lineage>
</organism>
<protein>
    <recommendedName>
        <fullName evidence="3">Nicotinamide N-methyltransferase</fullName>
    </recommendedName>
</protein>
<name>A0A8T1X0N2_9STRA</name>
<reference evidence="1" key="1">
    <citation type="submission" date="2021-02" db="EMBL/GenBank/DDBJ databases">
        <authorList>
            <person name="Palmer J.M."/>
        </authorList>
    </citation>
    <scope>NUCLEOTIDE SEQUENCE</scope>
    <source>
        <strain evidence="1">SCRP23</strain>
    </source>
</reference>
<dbReference type="InterPro" id="IPR019410">
    <property type="entry name" value="Methyltransf_16"/>
</dbReference>
<evidence type="ECO:0000313" key="1">
    <source>
        <dbReference type="EMBL" id="KAG7397613.1"/>
    </source>
</evidence>
<proteinExistence type="predicted"/>
<sequence>MDNAEDNLVGTLFVQNGEADGYNPEDWIQDVDVGPAAPHFRISLAEDDGGIPGSLFACALWNGARFIAVYFAKHPELVKGKSLVEFGAASALPSLVALHLGASAAVMTDYPNDLLLKNIEANIKRNEHLLEDGKHHVLGHLWGSDTKMLLECLGEEMILPSKLEINDASGDSDKEPASSDNSESAKQTHFDVAIVAECLWLHHLHEDLLKSIDSCLVPGGKAFVSFAHHVPGHEQNDLSFFTKAKTLFGFDSVHVDTLASPHVFNADKLVDQYLYVLTKPTEVIKGS</sequence>
<dbReference type="Proteomes" id="UP000693981">
    <property type="component" value="Unassembled WGS sequence"/>
</dbReference>
<evidence type="ECO:0000313" key="2">
    <source>
        <dbReference type="Proteomes" id="UP000693981"/>
    </source>
</evidence>
<dbReference type="PANTHER" id="PTHR14614">
    <property type="entry name" value="HEPATOCELLULAR CARCINOMA-ASSOCIATED ANTIGEN"/>
    <property type="match status" value="1"/>
</dbReference>
<dbReference type="AlphaFoldDB" id="A0A8T1X0N2"/>
<gene>
    <name evidence="1" type="ORF">PHYBOEH_000434</name>
</gene>
<dbReference type="OrthoDB" id="46564at2759"/>
<comment type="caution">
    <text evidence="1">The sequence shown here is derived from an EMBL/GenBank/DDBJ whole genome shotgun (WGS) entry which is preliminary data.</text>
</comment>
<dbReference type="GO" id="GO:0005737">
    <property type="term" value="C:cytoplasm"/>
    <property type="evidence" value="ECO:0007669"/>
    <property type="project" value="TreeGrafter"/>
</dbReference>
<accession>A0A8T1X0N2</accession>
<dbReference type="PANTHER" id="PTHR14614:SF104">
    <property type="entry name" value="N-METHYLTRANSFERASE, PUTATIVE (AFU_ORTHOLOGUE AFUA_1G17750)-RELATED"/>
    <property type="match status" value="1"/>
</dbReference>
<keyword evidence="2" id="KW-1185">Reference proteome</keyword>
<evidence type="ECO:0008006" key="3">
    <source>
        <dbReference type="Google" id="ProtNLM"/>
    </source>
</evidence>
<dbReference type="EMBL" id="JAGDFL010000106">
    <property type="protein sequence ID" value="KAG7397613.1"/>
    <property type="molecule type" value="Genomic_DNA"/>
</dbReference>